<dbReference type="Proteomes" id="UP001055219">
    <property type="component" value="Unassembled WGS sequence"/>
</dbReference>
<feature type="region of interest" description="Disordered" evidence="2">
    <location>
        <begin position="653"/>
        <end position="693"/>
    </location>
</feature>
<dbReference type="AlphaFoldDB" id="A0A9P9Y7I8"/>
<sequence length="734" mass="83259">MMRKMAEYWNICMQICEDEKNQAVEHIGKLEEILMEREVSLLEAQAALVDQESLSRGLKDQLEELQVKRNEPSEQEQAMSAEIRKLREQLSFSQVRTAEMCEKYKGCKTKINEAIKEQQDLYTRSNEHCKRLKNELEKAELERNEKTAAVDKAVQLSQQKREEMRILVQQRLAELEKEADLKGCQVARLREELDEQRWLLQQEKQNAAHLQNQFDAAEHREKDARQTMATQLARLTDAFCNADLDKVSKGWDKIIDRINNTTGALITAVKDIPTQEALEVLFSGTEDKMTYRFESALKRNITDRGLPEKWGQQIAEVLDACLHEQLSASGQVDAIERMEESLNRIETATAGGEQGFKDIINKLDQNKCDELETFKREYLSRECEQHEAFVARYEKLNSRERELQLLIEDYSAKIARAAAADASGTTAEAVALEFGKAMDVALEKERHWTTEMYNKGTWAIETMRARIDGLAENAQQSWDKAGVLEQLGEERGRVMRLTTDIARLEKEASEAGQLKDKWAKDIHHIDALRAHLRSLANTRVPRVEEAAAKLGAVARMNQIIASTSSYLSTEKTWIVSQLAALKGNASQAAPSLVEGHDHPKGNDAEPQEICSVKADQTLLVPGPEMQSTDDLDVEKFAKQVRVNTPVLLTQPSCAPAVEQEQRQRRQPVKPRSILRRTRSVQSSENDKRPDSNSVRAILNQTQYNRLVVAENPAIVSKAQIALIRDGFLSTEQTG</sequence>
<feature type="coiled-coil region" evidence="1">
    <location>
        <begin position="115"/>
        <end position="227"/>
    </location>
</feature>
<dbReference type="GeneID" id="75833031"/>
<accession>A0A9P9Y7I8</accession>
<name>A0A9P9Y7I8_9HYPO</name>
<comment type="caution">
    <text evidence="3">The sequence shown here is derived from an EMBL/GenBank/DDBJ whole genome shotgun (WGS) entry which is preliminary data.</text>
</comment>
<protein>
    <submittedName>
        <fullName evidence="3">Uncharacterized protein</fullName>
    </submittedName>
</protein>
<proteinExistence type="predicted"/>
<keyword evidence="4" id="KW-1185">Reference proteome</keyword>
<evidence type="ECO:0000313" key="3">
    <source>
        <dbReference type="EMBL" id="KAI6784508.1"/>
    </source>
</evidence>
<evidence type="ECO:0000256" key="2">
    <source>
        <dbReference type="SAM" id="MobiDB-lite"/>
    </source>
</evidence>
<dbReference type="RefSeq" id="XP_051365364.1">
    <property type="nucleotide sequence ID" value="XM_051502997.1"/>
</dbReference>
<reference evidence="3" key="2">
    <citation type="submission" date="2022-07" db="EMBL/GenBank/DDBJ databases">
        <authorList>
            <person name="Goncalves M.F.M."/>
            <person name="Hilario S."/>
            <person name="Van De Peer Y."/>
            <person name="Esteves A.C."/>
            <person name="Alves A."/>
        </authorList>
    </citation>
    <scope>NUCLEOTIDE SEQUENCE</scope>
    <source>
        <strain evidence="3">MUM 19.33</strain>
    </source>
</reference>
<keyword evidence="1" id="KW-0175">Coiled coil</keyword>
<gene>
    <name evidence="3" type="ORF">J7T54_006553</name>
</gene>
<dbReference type="OrthoDB" id="4848543at2759"/>
<evidence type="ECO:0000313" key="4">
    <source>
        <dbReference type="Proteomes" id="UP001055219"/>
    </source>
</evidence>
<organism evidence="3 4">
    <name type="scientific">Emericellopsis cladophorae</name>
    <dbReference type="NCBI Taxonomy" id="2686198"/>
    <lineage>
        <taxon>Eukaryota</taxon>
        <taxon>Fungi</taxon>
        <taxon>Dikarya</taxon>
        <taxon>Ascomycota</taxon>
        <taxon>Pezizomycotina</taxon>
        <taxon>Sordariomycetes</taxon>
        <taxon>Hypocreomycetidae</taxon>
        <taxon>Hypocreales</taxon>
        <taxon>Bionectriaceae</taxon>
        <taxon>Emericellopsis</taxon>
    </lineage>
</organism>
<dbReference type="EMBL" id="JAGIXG020000004">
    <property type="protein sequence ID" value="KAI6784508.1"/>
    <property type="molecule type" value="Genomic_DNA"/>
</dbReference>
<evidence type="ECO:0000256" key="1">
    <source>
        <dbReference type="SAM" id="Coils"/>
    </source>
</evidence>
<feature type="compositionally biased region" description="Basic residues" evidence="2">
    <location>
        <begin position="664"/>
        <end position="678"/>
    </location>
</feature>
<feature type="coiled-coil region" evidence="1">
    <location>
        <begin position="487"/>
        <end position="521"/>
    </location>
</feature>
<reference evidence="3" key="1">
    <citation type="journal article" date="2021" name="J Fungi (Basel)">
        <title>Genomic and Metabolomic Analyses of the Marine Fungus Emericellopsis cladophorae: Insights into Saltwater Adaptability Mechanisms and Its Biosynthetic Potential.</title>
        <authorList>
            <person name="Goncalves M.F.M."/>
            <person name="Hilario S."/>
            <person name="Van de Peer Y."/>
            <person name="Esteves A.C."/>
            <person name="Alves A."/>
        </authorList>
    </citation>
    <scope>NUCLEOTIDE SEQUENCE</scope>
    <source>
        <strain evidence="3">MUM 19.33</strain>
    </source>
</reference>